<dbReference type="PANTHER" id="PTHR43877">
    <property type="entry name" value="AMINOALKYLPHOSPHONATE N-ACETYLTRANSFERASE-RELATED-RELATED"/>
    <property type="match status" value="1"/>
</dbReference>
<dbReference type="Proteomes" id="UP000000483">
    <property type="component" value="Chromosome"/>
</dbReference>
<dbReference type="SUPFAM" id="SSF55729">
    <property type="entry name" value="Acyl-CoA N-acyltransferases (Nat)"/>
    <property type="match status" value="1"/>
</dbReference>
<dbReference type="Gene3D" id="3.40.630.30">
    <property type="match status" value="1"/>
</dbReference>
<dbReference type="KEGG" id="dao:Desac_2665"/>
<accession>F2NIK5</accession>
<sequence length="199" mass="22126">MPPRPIMTRKISPTDMPAVAAIHKAAYLTDHFSAHFTNTLLENMYAELCRENPFSLIATDSSGQVLGFVVGHFAEQVGRARKNFVAANYLAIAAASLLHPLALLNKAKTRLRALFNRESSPSQARMRLTSIAVSPNSQKRAVGRALLDAFEDNLRQQGIFRYGLSVKGNNQPAVRFYQKNGFIEESRTPDGSIYYIKNL</sequence>
<dbReference type="PROSITE" id="PS51186">
    <property type="entry name" value="GNAT"/>
    <property type="match status" value="1"/>
</dbReference>
<dbReference type="HOGENOM" id="CLU_1370242_0_0_7"/>
<dbReference type="InterPro" id="IPR000182">
    <property type="entry name" value="GNAT_dom"/>
</dbReference>
<keyword evidence="5" id="KW-1185">Reference proteome</keyword>
<evidence type="ECO:0000256" key="1">
    <source>
        <dbReference type="ARBA" id="ARBA00022679"/>
    </source>
</evidence>
<dbReference type="RefSeq" id="WP_013707589.1">
    <property type="nucleotide sequence ID" value="NC_015388.1"/>
</dbReference>
<feature type="domain" description="N-acetyltransferase" evidence="3">
    <location>
        <begin position="6"/>
        <end position="199"/>
    </location>
</feature>
<protein>
    <submittedName>
        <fullName evidence="4">GCN5-related N-acetyltransferase</fullName>
    </submittedName>
</protein>
<dbReference type="Pfam" id="PF00583">
    <property type="entry name" value="Acetyltransf_1"/>
    <property type="match status" value="1"/>
</dbReference>
<dbReference type="InterPro" id="IPR050832">
    <property type="entry name" value="Bact_Acetyltransf"/>
</dbReference>
<name>F2NIK5_DESAR</name>
<dbReference type="EMBL" id="CP002629">
    <property type="protein sequence ID" value="AEB10480.1"/>
    <property type="molecule type" value="Genomic_DNA"/>
</dbReference>
<dbReference type="AlphaFoldDB" id="F2NIK5"/>
<dbReference type="STRING" id="880072.Desac_2665"/>
<organism evidence="4 5">
    <name type="scientific">Desulfobacca acetoxidans (strain ATCC 700848 / DSM 11109 / ASRB2)</name>
    <dbReference type="NCBI Taxonomy" id="880072"/>
    <lineage>
        <taxon>Bacteria</taxon>
        <taxon>Pseudomonadati</taxon>
        <taxon>Thermodesulfobacteriota</taxon>
        <taxon>Desulfobaccia</taxon>
        <taxon>Desulfobaccales</taxon>
        <taxon>Desulfobaccaceae</taxon>
        <taxon>Desulfobacca</taxon>
    </lineage>
</organism>
<proteinExistence type="predicted"/>
<evidence type="ECO:0000256" key="2">
    <source>
        <dbReference type="ARBA" id="ARBA00023315"/>
    </source>
</evidence>
<dbReference type="eggNOG" id="COG0456">
    <property type="taxonomic scope" value="Bacteria"/>
</dbReference>
<dbReference type="InterPro" id="IPR016181">
    <property type="entry name" value="Acyl_CoA_acyltransferase"/>
</dbReference>
<dbReference type="OrthoDB" id="5506158at2"/>
<reference evidence="4 5" key="1">
    <citation type="journal article" date="2011" name="Stand. Genomic Sci.">
        <title>Complete genome sequence of the acetate-degrading sulfate reducer Desulfobacca acetoxidans type strain (ASRB2).</title>
        <authorList>
            <person name="Goker M."/>
            <person name="Teshima H."/>
            <person name="Lapidus A."/>
            <person name="Nolan M."/>
            <person name="Lucas S."/>
            <person name="Hammon N."/>
            <person name="Deshpande S."/>
            <person name="Cheng J.F."/>
            <person name="Tapia R."/>
            <person name="Han C."/>
            <person name="Goodwin L."/>
            <person name="Pitluck S."/>
            <person name="Huntemann M."/>
            <person name="Liolios K."/>
            <person name="Ivanova N."/>
            <person name="Pagani I."/>
            <person name="Mavromatis K."/>
            <person name="Ovchinikova G."/>
            <person name="Pati A."/>
            <person name="Chen A."/>
            <person name="Palaniappan K."/>
            <person name="Land M."/>
            <person name="Hauser L."/>
            <person name="Brambilla E.M."/>
            <person name="Rohde M."/>
            <person name="Spring S."/>
            <person name="Detter J.C."/>
            <person name="Woyke T."/>
            <person name="Bristow J."/>
            <person name="Eisen J.A."/>
            <person name="Markowitz V."/>
            <person name="Hugenholtz P."/>
            <person name="Kyrpides N.C."/>
            <person name="Klenk H.P."/>
        </authorList>
    </citation>
    <scope>NUCLEOTIDE SEQUENCE [LARGE SCALE GENOMIC DNA]</scope>
    <source>
        <strain evidence="5">ATCC 700848 / DSM 11109 / ASRB2</strain>
    </source>
</reference>
<dbReference type="GO" id="GO:0016747">
    <property type="term" value="F:acyltransferase activity, transferring groups other than amino-acyl groups"/>
    <property type="evidence" value="ECO:0007669"/>
    <property type="project" value="InterPro"/>
</dbReference>
<evidence type="ECO:0000313" key="4">
    <source>
        <dbReference type="EMBL" id="AEB10480.1"/>
    </source>
</evidence>
<gene>
    <name evidence="4" type="ordered locus">Desac_2665</name>
</gene>
<reference evidence="5" key="2">
    <citation type="submission" date="2011-03" db="EMBL/GenBank/DDBJ databases">
        <title>The complete genome of Desulfobacca acetoxidans DSM 11109.</title>
        <authorList>
            <consortium name="US DOE Joint Genome Institute (JGI-PGF)"/>
            <person name="Lucas S."/>
            <person name="Copeland A."/>
            <person name="Lapidus A."/>
            <person name="Bruce D."/>
            <person name="Goodwin L."/>
            <person name="Pitluck S."/>
            <person name="Peters L."/>
            <person name="Kyrpides N."/>
            <person name="Mavromatis K."/>
            <person name="Ivanova N."/>
            <person name="Ovchinnikova G."/>
            <person name="Teshima H."/>
            <person name="Detter J.C."/>
            <person name="Han C."/>
            <person name="Land M."/>
            <person name="Hauser L."/>
            <person name="Markowitz V."/>
            <person name="Cheng J.-F."/>
            <person name="Hugenholtz P."/>
            <person name="Woyke T."/>
            <person name="Wu D."/>
            <person name="Spring S."/>
            <person name="Schueler E."/>
            <person name="Brambilla E."/>
            <person name="Klenk H.-P."/>
            <person name="Eisen J.A."/>
        </authorList>
    </citation>
    <scope>NUCLEOTIDE SEQUENCE [LARGE SCALE GENOMIC DNA]</scope>
    <source>
        <strain evidence="5">ATCC 700848 / DSM 11109 / ASRB2</strain>
    </source>
</reference>
<evidence type="ECO:0000313" key="5">
    <source>
        <dbReference type="Proteomes" id="UP000000483"/>
    </source>
</evidence>
<dbReference type="CDD" id="cd04301">
    <property type="entry name" value="NAT_SF"/>
    <property type="match status" value="1"/>
</dbReference>
<keyword evidence="1 4" id="KW-0808">Transferase</keyword>
<evidence type="ECO:0000259" key="3">
    <source>
        <dbReference type="PROSITE" id="PS51186"/>
    </source>
</evidence>
<keyword evidence="2" id="KW-0012">Acyltransferase</keyword>